<proteinExistence type="predicted"/>
<feature type="non-terminal residue" evidence="1">
    <location>
        <position position="42"/>
    </location>
</feature>
<feature type="non-terminal residue" evidence="1">
    <location>
        <position position="1"/>
    </location>
</feature>
<sequence>NNASTAVLKKQLQDHTYLLRIFLVPCKNTNSDYKFLLNLGDK</sequence>
<evidence type="ECO:0000313" key="2">
    <source>
        <dbReference type="Proteomes" id="UP000789508"/>
    </source>
</evidence>
<name>A0A9N9JBF9_9GLOM</name>
<accession>A0A9N9JBF9</accession>
<organism evidence="1 2">
    <name type="scientific">Ambispora leptoticha</name>
    <dbReference type="NCBI Taxonomy" id="144679"/>
    <lineage>
        <taxon>Eukaryota</taxon>
        <taxon>Fungi</taxon>
        <taxon>Fungi incertae sedis</taxon>
        <taxon>Mucoromycota</taxon>
        <taxon>Glomeromycotina</taxon>
        <taxon>Glomeromycetes</taxon>
        <taxon>Archaeosporales</taxon>
        <taxon>Ambisporaceae</taxon>
        <taxon>Ambispora</taxon>
    </lineage>
</organism>
<dbReference type="AlphaFoldDB" id="A0A9N9JBF9"/>
<dbReference type="Proteomes" id="UP000789508">
    <property type="component" value="Unassembled WGS sequence"/>
</dbReference>
<dbReference type="EMBL" id="CAJVPS010054659">
    <property type="protein sequence ID" value="CAG8774368.1"/>
    <property type="molecule type" value="Genomic_DNA"/>
</dbReference>
<reference evidence="1" key="1">
    <citation type="submission" date="2021-06" db="EMBL/GenBank/DDBJ databases">
        <authorList>
            <person name="Kallberg Y."/>
            <person name="Tangrot J."/>
            <person name="Rosling A."/>
        </authorList>
    </citation>
    <scope>NUCLEOTIDE SEQUENCE</scope>
    <source>
        <strain evidence="1">FL130A</strain>
    </source>
</reference>
<evidence type="ECO:0000313" key="1">
    <source>
        <dbReference type="EMBL" id="CAG8774368.1"/>
    </source>
</evidence>
<comment type="caution">
    <text evidence="1">The sequence shown here is derived from an EMBL/GenBank/DDBJ whole genome shotgun (WGS) entry which is preliminary data.</text>
</comment>
<keyword evidence="2" id="KW-1185">Reference proteome</keyword>
<protein>
    <submittedName>
        <fullName evidence="1">2489_t:CDS:1</fullName>
    </submittedName>
</protein>
<gene>
    <name evidence="1" type="ORF">ALEPTO_LOCUS14313</name>
</gene>